<proteinExistence type="predicted"/>
<keyword evidence="4" id="KW-1185">Reference proteome</keyword>
<dbReference type="Proteomes" id="UP000563050">
    <property type="component" value="Unassembled WGS sequence"/>
</dbReference>
<organism evidence="3 4">
    <name type="scientific">Halomonas fontilapidosi</name>
    <dbReference type="NCBI Taxonomy" id="616675"/>
    <lineage>
        <taxon>Bacteria</taxon>
        <taxon>Pseudomonadati</taxon>
        <taxon>Pseudomonadota</taxon>
        <taxon>Gammaproteobacteria</taxon>
        <taxon>Oceanospirillales</taxon>
        <taxon>Halomonadaceae</taxon>
        <taxon>Halomonas</taxon>
    </lineage>
</organism>
<gene>
    <name evidence="3" type="ORF">FHR95_002827</name>
</gene>
<evidence type="ECO:0000313" key="4">
    <source>
        <dbReference type="Proteomes" id="UP000563050"/>
    </source>
</evidence>
<comment type="caution">
    <text evidence="3">The sequence shown here is derived from an EMBL/GenBank/DDBJ whole genome shotgun (WGS) entry which is preliminary data.</text>
</comment>
<keyword evidence="2" id="KW-0812">Transmembrane</keyword>
<evidence type="ECO:0000256" key="2">
    <source>
        <dbReference type="SAM" id="Phobius"/>
    </source>
</evidence>
<feature type="transmembrane region" description="Helical" evidence="2">
    <location>
        <begin position="16"/>
        <end position="33"/>
    </location>
</feature>
<dbReference type="EMBL" id="JACHXQ010000010">
    <property type="protein sequence ID" value="MBB3185246.1"/>
    <property type="molecule type" value="Genomic_DNA"/>
</dbReference>
<feature type="compositionally biased region" description="Polar residues" evidence="1">
    <location>
        <begin position="124"/>
        <end position="134"/>
    </location>
</feature>
<protein>
    <submittedName>
        <fullName evidence="3">Uncharacterized protein</fullName>
    </submittedName>
</protein>
<keyword evidence="2" id="KW-0472">Membrane</keyword>
<keyword evidence="2" id="KW-1133">Transmembrane helix</keyword>
<accession>A0A7W5DLV8</accession>
<evidence type="ECO:0000313" key="3">
    <source>
        <dbReference type="EMBL" id="MBB3185246.1"/>
    </source>
</evidence>
<feature type="region of interest" description="Disordered" evidence="1">
    <location>
        <begin position="99"/>
        <end position="134"/>
    </location>
</feature>
<dbReference type="AlphaFoldDB" id="A0A7W5DLV8"/>
<evidence type="ECO:0000256" key="1">
    <source>
        <dbReference type="SAM" id="MobiDB-lite"/>
    </source>
</evidence>
<dbReference type="RefSeq" id="WP_183314876.1">
    <property type="nucleotide sequence ID" value="NZ_JACHXQ010000010.1"/>
</dbReference>
<sequence length="134" mass="14154">MSNQWITAAMRESASYGLWLAVMVGLLGAMVAVDTRQDAQAAEATLVEASSPALKPVEASDAVRMEPLDDPSLQAVRGRHVDAGHLEGKRSNSVILWDERGKDTPAAGSKSTVKSRATGIGNHQEATVTTRGGR</sequence>
<reference evidence="3 4" key="1">
    <citation type="submission" date="2020-08" db="EMBL/GenBank/DDBJ databases">
        <title>Genomic Encyclopedia of Type Strains, Phase III (KMG-III): the genomes of soil and plant-associated and newly described type strains.</title>
        <authorList>
            <person name="Whitman W."/>
        </authorList>
    </citation>
    <scope>NUCLEOTIDE SEQUENCE [LARGE SCALE GENOMIC DNA]</scope>
    <source>
        <strain evidence="3 4">CECT 7341</strain>
    </source>
</reference>
<name>A0A7W5DLV8_9GAMM</name>